<evidence type="ECO:0000313" key="1">
    <source>
        <dbReference type="EMBL" id="JAH32554.1"/>
    </source>
</evidence>
<protein>
    <submittedName>
        <fullName evidence="1">Uncharacterized protein</fullName>
    </submittedName>
</protein>
<accession>A0A0E9RTU2</accession>
<reference evidence="1" key="1">
    <citation type="submission" date="2014-11" db="EMBL/GenBank/DDBJ databases">
        <authorList>
            <person name="Amaro Gonzalez C."/>
        </authorList>
    </citation>
    <scope>NUCLEOTIDE SEQUENCE</scope>
</reference>
<reference evidence="1" key="2">
    <citation type="journal article" date="2015" name="Fish Shellfish Immunol.">
        <title>Early steps in the European eel (Anguilla anguilla)-Vibrio vulnificus interaction in the gills: Role of the RtxA13 toxin.</title>
        <authorList>
            <person name="Callol A."/>
            <person name="Pajuelo D."/>
            <person name="Ebbesson L."/>
            <person name="Teles M."/>
            <person name="MacKenzie S."/>
            <person name="Amaro C."/>
        </authorList>
    </citation>
    <scope>NUCLEOTIDE SEQUENCE</scope>
</reference>
<name>A0A0E9RTU2_ANGAN</name>
<sequence>MYFMYFSCFLLFYTVLPECRRQISISCKCNGQ</sequence>
<proteinExistence type="predicted"/>
<organism evidence="1">
    <name type="scientific">Anguilla anguilla</name>
    <name type="common">European freshwater eel</name>
    <name type="synonym">Muraena anguilla</name>
    <dbReference type="NCBI Taxonomy" id="7936"/>
    <lineage>
        <taxon>Eukaryota</taxon>
        <taxon>Metazoa</taxon>
        <taxon>Chordata</taxon>
        <taxon>Craniata</taxon>
        <taxon>Vertebrata</taxon>
        <taxon>Euteleostomi</taxon>
        <taxon>Actinopterygii</taxon>
        <taxon>Neopterygii</taxon>
        <taxon>Teleostei</taxon>
        <taxon>Anguilliformes</taxon>
        <taxon>Anguillidae</taxon>
        <taxon>Anguilla</taxon>
    </lineage>
</organism>
<dbReference type="EMBL" id="GBXM01076023">
    <property type="protein sequence ID" value="JAH32554.1"/>
    <property type="molecule type" value="Transcribed_RNA"/>
</dbReference>
<dbReference type="AlphaFoldDB" id="A0A0E9RTU2"/>